<dbReference type="GO" id="GO:0005634">
    <property type="term" value="C:nucleus"/>
    <property type="evidence" value="ECO:0007669"/>
    <property type="project" value="UniProtKB-SubCell"/>
</dbReference>
<dbReference type="GeneID" id="30992409"/>
<feature type="region of interest" description="Disordered" evidence="7">
    <location>
        <begin position="1"/>
        <end position="35"/>
    </location>
</feature>
<evidence type="ECO:0000259" key="8">
    <source>
        <dbReference type="Pfam" id="PF12231"/>
    </source>
</evidence>
<dbReference type="PANTHER" id="PTHR22928:SF3">
    <property type="entry name" value="TELOMERE-ASSOCIATED PROTEIN RIF1"/>
    <property type="match status" value="1"/>
</dbReference>
<evidence type="ECO:0000313" key="9">
    <source>
        <dbReference type="EMBL" id="ODV73336.1"/>
    </source>
</evidence>
<gene>
    <name evidence="9" type="ORF">CYBJADRAFT_92048</name>
</gene>
<name>A0A1E4S1F8_CYBJN</name>
<dbReference type="GO" id="GO:0140445">
    <property type="term" value="C:chromosome, telomeric repeat region"/>
    <property type="evidence" value="ECO:0007669"/>
    <property type="project" value="TreeGrafter"/>
</dbReference>
<dbReference type="RefSeq" id="XP_020070375.1">
    <property type="nucleotide sequence ID" value="XM_020218013.1"/>
</dbReference>
<keyword evidence="5" id="KW-0539">Nucleus</keyword>
<dbReference type="Proteomes" id="UP000094389">
    <property type="component" value="Unassembled WGS sequence"/>
</dbReference>
<dbReference type="EMBL" id="KV453931">
    <property type="protein sequence ID" value="ODV73336.1"/>
    <property type="molecule type" value="Genomic_DNA"/>
</dbReference>
<evidence type="ECO:0000256" key="5">
    <source>
        <dbReference type="ARBA" id="ARBA00023242"/>
    </source>
</evidence>
<evidence type="ECO:0000256" key="1">
    <source>
        <dbReference type="ARBA" id="ARBA00004123"/>
    </source>
</evidence>
<feature type="compositionally biased region" description="Basic residues" evidence="7">
    <location>
        <begin position="20"/>
        <end position="29"/>
    </location>
</feature>
<proteinExistence type="predicted"/>
<dbReference type="STRING" id="983966.A0A1E4S1F8"/>
<protein>
    <recommendedName>
        <fullName evidence="8">Telomere-associated protein Rif1 N-terminal domain-containing protein</fullName>
    </recommendedName>
</protein>
<dbReference type="GO" id="GO:0000723">
    <property type="term" value="P:telomere maintenance"/>
    <property type="evidence" value="ECO:0007669"/>
    <property type="project" value="TreeGrafter"/>
</dbReference>
<reference evidence="9 10" key="1">
    <citation type="journal article" date="2016" name="Proc. Natl. Acad. Sci. U.S.A.">
        <title>Comparative genomics of biotechnologically important yeasts.</title>
        <authorList>
            <person name="Riley R."/>
            <person name="Haridas S."/>
            <person name="Wolfe K.H."/>
            <person name="Lopes M.R."/>
            <person name="Hittinger C.T."/>
            <person name="Goeker M."/>
            <person name="Salamov A.A."/>
            <person name="Wisecaver J.H."/>
            <person name="Long T.M."/>
            <person name="Calvey C.H."/>
            <person name="Aerts A.L."/>
            <person name="Barry K.W."/>
            <person name="Choi C."/>
            <person name="Clum A."/>
            <person name="Coughlan A.Y."/>
            <person name="Deshpande S."/>
            <person name="Douglass A.P."/>
            <person name="Hanson S.J."/>
            <person name="Klenk H.-P."/>
            <person name="LaButti K.M."/>
            <person name="Lapidus A."/>
            <person name="Lindquist E.A."/>
            <person name="Lipzen A.M."/>
            <person name="Meier-Kolthoff J.P."/>
            <person name="Ohm R.A."/>
            <person name="Otillar R.P."/>
            <person name="Pangilinan J.L."/>
            <person name="Peng Y."/>
            <person name="Rokas A."/>
            <person name="Rosa C.A."/>
            <person name="Scheuner C."/>
            <person name="Sibirny A.A."/>
            <person name="Slot J.C."/>
            <person name="Stielow J.B."/>
            <person name="Sun H."/>
            <person name="Kurtzman C.P."/>
            <person name="Blackwell M."/>
            <person name="Grigoriev I.V."/>
            <person name="Jeffries T.W."/>
        </authorList>
    </citation>
    <scope>NUCLEOTIDE SEQUENCE [LARGE SCALE GENOMIC DNA]</scope>
    <source>
        <strain evidence="10">ATCC 18201 / CBS 1600 / BCRC 20928 / JCM 3617 / NBRC 0987 / NRRL Y-1542</strain>
    </source>
</reference>
<organism evidence="9 10">
    <name type="scientific">Cyberlindnera jadinii (strain ATCC 18201 / CBS 1600 / BCRC 20928 / JCM 3617 / NBRC 0987 / NRRL Y-1542)</name>
    <name type="common">Torula yeast</name>
    <name type="synonym">Candida utilis</name>
    <dbReference type="NCBI Taxonomy" id="983966"/>
    <lineage>
        <taxon>Eukaryota</taxon>
        <taxon>Fungi</taxon>
        <taxon>Dikarya</taxon>
        <taxon>Ascomycota</taxon>
        <taxon>Saccharomycotina</taxon>
        <taxon>Saccharomycetes</taxon>
        <taxon>Phaffomycetales</taxon>
        <taxon>Phaffomycetaceae</taxon>
        <taxon>Cyberlindnera</taxon>
    </lineage>
</organism>
<keyword evidence="10" id="KW-1185">Reference proteome</keyword>
<dbReference type="InterPro" id="IPR022031">
    <property type="entry name" value="Rif1_N"/>
</dbReference>
<keyword evidence="6" id="KW-0131">Cell cycle</keyword>
<accession>A0A1E4S1F8</accession>
<sequence>MANPAFWLQQPASSTPSTPRRSRIKGGKSHSKDARKVVPLSSPLLSKACLSYVDIRKSLSSPLERRALPLPSPSPERQQEVVIITSSPPRAETLKATKTVTFHKELVQPPSKVTTPRKSILKTRNDSAQLEIDLVGGSKYSHLEFWSKGEIVTPKDSSSADELKSFSDILNGGMTVLKDPECNVRFEIYASFQGILKNINDKKIDILLPLLTELVRILQHDQQMIENELKRCENPNPFLTRTDVQIVKVMSFLLSSEKIYRRFWKKSPKEVQSMAKNSVVAASLAITSSTIPKSLLTASLQLLKDQKVHALLPQSVKETVVASLMNTKQFPTLSVLQEKLNCLKSMITACPTIMEKTVKSWAGFVLNSICDFNSPFSKKLSSVASITLAEASKIFLTSKPVCYEIRKMLAAPIYTTLSVEPSTQISVSSTPVDLQQPTIEYICDRLYDLIEADSIKVALDIWVSITLIWFDDLLMVDVNSPWVKVIETCLQDPKVENRNLALKSWKAVVYVTCGNIALLTSEHVESQLETMFHIYDEEYSLGLSVSSEKIICSLTSRILYGMFSTTESTKWLSPQLFETYVLNSMTLTKTHAHSWNYMVQLLVRLLQPLTNMSRPTYLTRVLSDDAVELLEIKPLTMDIVFQVYPKLMSIFTNDVWMNPAVEENVQLALLAALMGRVRSIPQNQIVGKRAERISAILKDLKRFFPMYMDHPNAQNVKSKEALEYVNRFLTLIKTNFGPMSYCTDVNSKGELEYSHENIYVEVIKYCIIRGFREVDILKCLLFHVKGGLRLRLFESLALKIKNRKVLKYISNNLESTLFDKNITITSVNALGRTISILPKTSPLLGAFIRMIHSFDSPGSLFSSLNIPSWSFDDILLLLNLVSDNDTLKSTLLGSISTKLNNGDSKFASKLFRYLSTTADNDTLFSLNRELFFYAMDPRDYCTETSHSAFVDILKSFLHAYQGSLSTDSPDLRKLDVILSHGLQLCKGVLLDEKYKHVWNRSRDINEVLDSCIAVLPSEMLNRMPLVLKELENDVIPCPGNHSSEIGAKGSYVEVLSSTSNNEASMSLSCSGCAEQTNSMEIILEGTEQSPTQNKALEAVHELSKKNALCIQQEQLIESEVAIDVVNSSSQELVIEKPNVGFSMDQNSGIKEISDGDQHITLSNNLNGEVDTVQRNIDNGKSASSDIENVQSETFTSSSTGSNDGDGVIEICVIPEHQPPPAIDIVNSSSQELVTTTNLHVNIDNVGTKEIISEVVGSIHKGPDQLCVVAPVASSTLALKDNEIPGSTERYTGLNGDSGNETQQDDLGHGFSGGISNPIDEGEESDMNTGHEFANHDVVSYSIPSSVDGNSELCLSQESDKLEGESDETRGNDFDSFKNVEDSIIRPSVKRKLDDNSYIGAVLKKPHSLDLQIDLTPTKPKSNDSEKTGQLALAPVHPQGDIRSHISSLFKQFRDDELSKMSIEEIFQVEDELLGFISRMRSLKK</sequence>
<evidence type="ECO:0000256" key="7">
    <source>
        <dbReference type="SAM" id="MobiDB-lite"/>
    </source>
</evidence>
<evidence type="ECO:0000256" key="6">
    <source>
        <dbReference type="ARBA" id="ARBA00023306"/>
    </source>
</evidence>
<comment type="subcellular location">
    <subcellularLocation>
        <location evidence="2">Chromosome</location>
        <location evidence="2">Telomere</location>
    </subcellularLocation>
    <subcellularLocation>
        <location evidence="1">Nucleus</location>
    </subcellularLocation>
</comment>
<dbReference type="Pfam" id="PF12231">
    <property type="entry name" value="Rif1_N"/>
    <property type="match status" value="1"/>
</dbReference>
<feature type="region of interest" description="Disordered" evidence="7">
    <location>
        <begin position="1283"/>
        <end position="1311"/>
    </location>
</feature>
<keyword evidence="4" id="KW-0779">Telomere</keyword>
<dbReference type="OrthoDB" id="4070686at2759"/>
<feature type="domain" description="Telomere-associated protein Rif1 N-terminal" evidence="8">
    <location>
        <begin position="186"/>
        <end position="580"/>
    </location>
</feature>
<evidence type="ECO:0000256" key="3">
    <source>
        <dbReference type="ARBA" id="ARBA00022454"/>
    </source>
</evidence>
<evidence type="ECO:0000256" key="4">
    <source>
        <dbReference type="ARBA" id="ARBA00022895"/>
    </source>
</evidence>
<evidence type="ECO:0000256" key="2">
    <source>
        <dbReference type="ARBA" id="ARBA00004574"/>
    </source>
</evidence>
<evidence type="ECO:0000313" key="10">
    <source>
        <dbReference type="Proteomes" id="UP000094389"/>
    </source>
</evidence>
<keyword evidence="3" id="KW-0158">Chromosome</keyword>
<dbReference type="PANTHER" id="PTHR22928">
    <property type="entry name" value="TELOMERE-ASSOCIATED PROTEIN RIF1"/>
    <property type="match status" value="1"/>
</dbReference>